<name>A0A1E3QVY1_9ASCO</name>
<evidence type="ECO:0000256" key="5">
    <source>
        <dbReference type="ARBA" id="ARBA00023128"/>
    </source>
</evidence>
<comment type="subcellular location">
    <subcellularLocation>
        <location evidence="1 6">Mitochondrion</location>
    </subcellularLocation>
</comment>
<accession>A0A1E3QVY1</accession>
<evidence type="ECO:0000256" key="6">
    <source>
        <dbReference type="RuleBase" id="RU363045"/>
    </source>
</evidence>
<gene>
    <name evidence="7" type="ORF">BABINDRAFT_32074</name>
</gene>
<dbReference type="GO" id="GO:0007007">
    <property type="term" value="P:inner mitochondrial membrane organization"/>
    <property type="evidence" value="ECO:0007669"/>
    <property type="project" value="TreeGrafter"/>
</dbReference>
<keyword evidence="8" id="KW-1185">Reference proteome</keyword>
<organism evidence="7 8">
    <name type="scientific">Babjeviella inositovora NRRL Y-12698</name>
    <dbReference type="NCBI Taxonomy" id="984486"/>
    <lineage>
        <taxon>Eukaryota</taxon>
        <taxon>Fungi</taxon>
        <taxon>Dikarya</taxon>
        <taxon>Ascomycota</taxon>
        <taxon>Saccharomycotina</taxon>
        <taxon>Pichiomycetes</taxon>
        <taxon>Serinales incertae sedis</taxon>
        <taxon>Babjeviella</taxon>
    </lineage>
</organism>
<dbReference type="RefSeq" id="XP_018987147.1">
    <property type="nucleotide sequence ID" value="XM_019131571.1"/>
</dbReference>
<dbReference type="Proteomes" id="UP000094336">
    <property type="component" value="Unassembled WGS sequence"/>
</dbReference>
<keyword evidence="4" id="KW-0809">Transit peptide</keyword>
<keyword evidence="5 6" id="KW-0496">Mitochondrion</keyword>
<dbReference type="EMBL" id="KV454427">
    <property type="protein sequence ID" value="ODQ81819.1"/>
    <property type="molecule type" value="Genomic_DNA"/>
</dbReference>
<dbReference type="GO" id="GO:0005743">
    <property type="term" value="C:mitochondrial inner membrane"/>
    <property type="evidence" value="ECO:0007669"/>
    <property type="project" value="TreeGrafter"/>
</dbReference>
<protein>
    <recommendedName>
        <fullName evidence="3 6">Altered inheritance of mitochondria protein 24, mitochondrial</fullName>
    </recommendedName>
</protein>
<evidence type="ECO:0000256" key="2">
    <source>
        <dbReference type="ARBA" id="ARBA00009322"/>
    </source>
</evidence>
<proteinExistence type="inferred from homology"/>
<dbReference type="PANTHER" id="PTHR36959:SF2">
    <property type="entry name" value="ALTERED INHERITANCE OF MITOCHONDRIA PROTEIN 24, MITOCHONDRIAL"/>
    <property type="match status" value="1"/>
</dbReference>
<evidence type="ECO:0000256" key="3">
    <source>
        <dbReference type="ARBA" id="ARBA00013287"/>
    </source>
</evidence>
<dbReference type="AlphaFoldDB" id="A0A1E3QVY1"/>
<evidence type="ECO:0000256" key="1">
    <source>
        <dbReference type="ARBA" id="ARBA00004173"/>
    </source>
</evidence>
<evidence type="ECO:0000256" key="4">
    <source>
        <dbReference type="ARBA" id="ARBA00022946"/>
    </source>
</evidence>
<dbReference type="OrthoDB" id="5295771at2759"/>
<evidence type="ECO:0000313" key="7">
    <source>
        <dbReference type="EMBL" id="ODQ81819.1"/>
    </source>
</evidence>
<reference evidence="8" key="1">
    <citation type="submission" date="2016-05" db="EMBL/GenBank/DDBJ databases">
        <title>Comparative genomics of biotechnologically important yeasts.</title>
        <authorList>
            <consortium name="DOE Joint Genome Institute"/>
            <person name="Riley R."/>
            <person name="Haridas S."/>
            <person name="Wolfe K.H."/>
            <person name="Lopes M.R."/>
            <person name="Hittinger C.T."/>
            <person name="Goker M."/>
            <person name="Salamov A."/>
            <person name="Wisecaver J."/>
            <person name="Long T.M."/>
            <person name="Aerts A.L."/>
            <person name="Barry K."/>
            <person name="Choi C."/>
            <person name="Clum A."/>
            <person name="Coughlan A.Y."/>
            <person name="Deshpande S."/>
            <person name="Douglass A.P."/>
            <person name="Hanson S.J."/>
            <person name="Klenk H.-P."/>
            <person name="Labutti K."/>
            <person name="Lapidus A."/>
            <person name="Lindquist E."/>
            <person name="Lipzen A."/>
            <person name="Meier-Kolthoff J.P."/>
            <person name="Ohm R.A."/>
            <person name="Otillar R.P."/>
            <person name="Pangilinan J."/>
            <person name="Peng Y."/>
            <person name="Rokas A."/>
            <person name="Rosa C.A."/>
            <person name="Scheuner C."/>
            <person name="Sibirny A.A."/>
            <person name="Slot J.C."/>
            <person name="Stielow J.B."/>
            <person name="Sun H."/>
            <person name="Kurtzman C.P."/>
            <person name="Blackwell M."/>
            <person name="Grigoriev I.V."/>
            <person name="Jeffries T.W."/>
        </authorList>
    </citation>
    <scope>NUCLEOTIDE SEQUENCE [LARGE SCALE GENOMIC DNA]</scope>
    <source>
        <strain evidence="8">NRRL Y-12698</strain>
    </source>
</reference>
<evidence type="ECO:0000313" key="8">
    <source>
        <dbReference type="Proteomes" id="UP000094336"/>
    </source>
</evidence>
<comment type="similarity">
    <text evidence="2 6">Belongs to the AIM24 family.</text>
</comment>
<dbReference type="GeneID" id="30149424"/>
<sequence>MRPIPVLRGVRYISISQLPSVTIPSTVDLADAVQNVQEIQPSLADGEEPQFQTLGAPPVLLSLNLPPKAPVFIKKGSLLLVYGLHNQRGTNTTTPLSLAGITKQLEIISPVKRTILGGFSFTYEKLSSSEPFSLIVSANNKSMLNPFHKSNGNKTFATLTLDGRIDWAVFPNDAVQLYSGESLLISNNVVPKAASTTLLQKLSTREPTATGLFSWFKAGYTLLSGRGYVGLVGNGQIYRIQLRASEEIMVAKKSLLAVSISGHNDLANCVIQQSLSNYTSEKLAEIEKKQALAAEEATIMVSADEAMPPSAVSKVSGVVKRGLAGLKQFVSFSRTETANFISGSSDYVKIVGPRTILFQTSQHKDGSFSSRSFHNKVSVTEQVMASQSLKLTQQASKPQPVTQDFLSYATVRDGKVEFQSTKDFSKTVQEIEARAKA</sequence>
<dbReference type="Pfam" id="PF01987">
    <property type="entry name" value="AIM24"/>
    <property type="match status" value="1"/>
</dbReference>
<dbReference type="InterPro" id="IPR002838">
    <property type="entry name" value="AIM24"/>
</dbReference>
<dbReference type="PANTHER" id="PTHR36959">
    <property type="entry name" value="ALTERED INHERITANCE OF MITOCHONDRIA PROTEIN 24, MITOCHONDRIAL"/>
    <property type="match status" value="1"/>
</dbReference>